<keyword evidence="2" id="KW-1185">Reference proteome</keyword>
<organism evidence="1 2">
    <name type="scientific">Marinomonas algarum</name>
    <dbReference type="NCBI Taxonomy" id="2883105"/>
    <lineage>
        <taxon>Bacteria</taxon>
        <taxon>Pseudomonadati</taxon>
        <taxon>Pseudomonadota</taxon>
        <taxon>Gammaproteobacteria</taxon>
        <taxon>Oceanospirillales</taxon>
        <taxon>Oceanospirillaceae</taxon>
        <taxon>Marinomonas</taxon>
    </lineage>
</organism>
<comment type="caution">
    <text evidence="1">The sequence shown here is derived from an EMBL/GenBank/DDBJ whole genome shotgun (WGS) entry which is preliminary data.</text>
</comment>
<dbReference type="RefSeq" id="WP_226755555.1">
    <property type="nucleotide sequence ID" value="NZ_JAJATW010000070.1"/>
</dbReference>
<proteinExistence type="predicted"/>
<name>A0A9X1LFX3_9GAMM</name>
<dbReference type="EMBL" id="JAJATW010000070">
    <property type="protein sequence ID" value="MCB5163230.1"/>
    <property type="molecule type" value="Genomic_DNA"/>
</dbReference>
<gene>
    <name evidence="1" type="ORF">LG368_15345</name>
</gene>
<evidence type="ECO:0000313" key="1">
    <source>
        <dbReference type="EMBL" id="MCB5163230.1"/>
    </source>
</evidence>
<dbReference type="Proteomes" id="UP001139095">
    <property type="component" value="Unassembled WGS sequence"/>
</dbReference>
<sequence length="223" mass="25249">MSRALLVDTPIEVSYLPPKRLPINRIPSWLNKNRTEPLDVFDAIVNISALRPELQFYTSVRSANIHAVPIDIAEALLPGGERVAVHQTDEYFWLNPNNALLMLGILKRDLSLLWPEYAEEINEQHQRVSQSLRQIALDMDNALIESGYDAVVNESNTVAPLTKGLLLPIFSTQEVADMPSLNILRVTTKAAPNQWAVDDFSRYRNTPFVTRWQTTLNSLMAIE</sequence>
<evidence type="ECO:0000313" key="2">
    <source>
        <dbReference type="Proteomes" id="UP001139095"/>
    </source>
</evidence>
<dbReference type="Gene3D" id="3.40.50.1980">
    <property type="entry name" value="Nitrogenase molybdenum iron protein domain"/>
    <property type="match status" value="1"/>
</dbReference>
<dbReference type="AlphaFoldDB" id="A0A9X1LFX3"/>
<dbReference type="SUPFAM" id="SSF53807">
    <property type="entry name" value="Helical backbone' metal receptor"/>
    <property type="match status" value="1"/>
</dbReference>
<evidence type="ECO:0008006" key="3">
    <source>
        <dbReference type="Google" id="ProtNLM"/>
    </source>
</evidence>
<reference evidence="1" key="1">
    <citation type="submission" date="2021-10" db="EMBL/GenBank/DDBJ databases">
        <title>Marinomonas pontica sp. nov., isolated from the Black Sea.</title>
        <authorList>
            <person name="Zhao L.-H."/>
            <person name="Xue J.-H."/>
        </authorList>
    </citation>
    <scope>NUCLEOTIDE SEQUENCE</scope>
    <source>
        <strain evidence="1">E8</strain>
    </source>
</reference>
<protein>
    <recommendedName>
        <fullName evidence="3">ABC transporter substrate-binding protein</fullName>
    </recommendedName>
</protein>
<accession>A0A9X1LFX3</accession>